<keyword evidence="10" id="KW-1185">Reference proteome</keyword>
<evidence type="ECO:0000256" key="3">
    <source>
        <dbReference type="ARBA" id="ARBA00023002"/>
    </source>
</evidence>
<dbReference type="RefSeq" id="XP_016645515.1">
    <property type="nucleotide sequence ID" value="XM_016784758.1"/>
</dbReference>
<accession>A0A084GEF4</accession>
<evidence type="ECO:0000259" key="8">
    <source>
        <dbReference type="Pfam" id="PF14824"/>
    </source>
</evidence>
<evidence type="ECO:0000313" key="9">
    <source>
        <dbReference type="EMBL" id="KEZ45716.1"/>
    </source>
</evidence>
<dbReference type="Gene3D" id="1.10.3280.10">
    <property type="entry name" value="Siroheme synthase, domain 3"/>
    <property type="match status" value="1"/>
</dbReference>
<dbReference type="InterPro" id="IPR028162">
    <property type="entry name" value="Met8_C"/>
</dbReference>
<dbReference type="InterPro" id="IPR036291">
    <property type="entry name" value="NAD(P)-bd_dom_sf"/>
</dbReference>
<evidence type="ECO:0000256" key="4">
    <source>
        <dbReference type="ARBA" id="ARBA00023027"/>
    </source>
</evidence>
<dbReference type="GO" id="GO:0043115">
    <property type="term" value="F:precorrin-2 dehydrogenase activity"/>
    <property type="evidence" value="ECO:0007669"/>
    <property type="project" value="UniProtKB-EC"/>
</dbReference>
<dbReference type="EC" id="1.3.1.76" evidence="2"/>
<dbReference type="VEuPathDB" id="FungiDB:SAPIO_CDS1496"/>
<dbReference type="KEGG" id="sapo:SAPIO_CDS1496"/>
<keyword evidence="9" id="KW-0456">Lyase</keyword>
<proteinExistence type="predicted"/>
<reference evidence="9 10" key="1">
    <citation type="journal article" date="2014" name="Genome Announc.">
        <title>Draft genome sequence of the pathogenic fungus Scedosporium apiospermum.</title>
        <authorList>
            <person name="Vandeputte P."/>
            <person name="Ghamrawi S."/>
            <person name="Rechenmann M."/>
            <person name="Iltis A."/>
            <person name="Giraud S."/>
            <person name="Fleury M."/>
            <person name="Thornton C."/>
            <person name="Delhaes L."/>
            <person name="Meyer W."/>
            <person name="Papon N."/>
            <person name="Bouchara J.P."/>
        </authorList>
    </citation>
    <scope>NUCLEOTIDE SEQUENCE [LARGE SCALE GENOMIC DNA]</scope>
    <source>
        <strain evidence="9 10">IHEM 14462</strain>
    </source>
</reference>
<dbReference type="InterPro" id="IPR028161">
    <property type="entry name" value="Met8-like"/>
</dbReference>
<evidence type="ECO:0000256" key="5">
    <source>
        <dbReference type="ARBA" id="ARBA00023244"/>
    </source>
</evidence>
<dbReference type="Pfam" id="PF14824">
    <property type="entry name" value="Sirohm_synth_M"/>
    <property type="match status" value="1"/>
</dbReference>
<evidence type="ECO:0000256" key="1">
    <source>
        <dbReference type="ARBA" id="ARBA00005010"/>
    </source>
</evidence>
<protein>
    <recommendedName>
        <fullName evidence="2">precorrin-2 dehydrogenase</fullName>
        <ecNumber evidence="2">1.3.1.76</ecNumber>
    </recommendedName>
</protein>
<keyword evidence="4" id="KW-0520">NAD</keyword>
<dbReference type="UniPathway" id="UPA00262">
    <property type="reaction ID" value="UER00222"/>
</dbReference>
<dbReference type="Pfam" id="PF14823">
    <property type="entry name" value="Sirohm_synth_C"/>
    <property type="match status" value="1"/>
</dbReference>
<dbReference type="EMBL" id="JOWA01000066">
    <property type="protein sequence ID" value="KEZ45716.1"/>
    <property type="molecule type" value="Genomic_DNA"/>
</dbReference>
<sequence>MASRKSQFPQVQPGGSLILAWQAKGKHILVVGGGEVAAGRILHCLNADAIVTVVCPSAGLNAEVAFRVAEGQVKHVGRNFEPSDLDSVDMVLVAIDDPAASTAIWKLCKERRIPANIADVPPECDFFFGSVHRDGPLQIMVSTNGRGPRLAALIRRLIAKSLPDNAGNAIEAIGVLRTKLRSIAPAPAESQKRMAWMTKVSDTYSWEEMCQLTEDDMDVLLRYYPENKVPTFDEIRAAQGFPEQQRLDLFDGSFGFSVGA</sequence>
<feature type="domain" description="Siroheme synthase central" evidence="8">
    <location>
        <begin position="134"/>
        <end position="160"/>
    </location>
</feature>
<evidence type="ECO:0000313" key="10">
    <source>
        <dbReference type="Proteomes" id="UP000028545"/>
    </source>
</evidence>
<name>A0A084GEF4_PSEDA</name>
<dbReference type="HOGENOM" id="CLU_011276_8_5_1"/>
<dbReference type="GO" id="GO:0004325">
    <property type="term" value="F:ferrochelatase activity"/>
    <property type="evidence" value="ECO:0007669"/>
    <property type="project" value="InterPro"/>
</dbReference>
<dbReference type="GO" id="GO:0019354">
    <property type="term" value="P:siroheme biosynthetic process"/>
    <property type="evidence" value="ECO:0007669"/>
    <property type="project" value="UniProtKB-UniPathway"/>
</dbReference>
<dbReference type="InterPro" id="IPR006367">
    <property type="entry name" value="Sirohaem_synthase_N"/>
</dbReference>
<dbReference type="Gene3D" id="3.40.50.720">
    <property type="entry name" value="NAD(P)-binding Rossmann-like Domain"/>
    <property type="match status" value="1"/>
</dbReference>
<keyword evidence="3" id="KW-0560">Oxidoreductase</keyword>
<evidence type="ECO:0000256" key="2">
    <source>
        <dbReference type="ARBA" id="ARBA00012400"/>
    </source>
</evidence>
<dbReference type="Pfam" id="PF13241">
    <property type="entry name" value="NAD_binding_7"/>
    <property type="match status" value="1"/>
</dbReference>
<dbReference type="Proteomes" id="UP000028545">
    <property type="component" value="Unassembled WGS sequence"/>
</dbReference>
<dbReference type="NCBIfam" id="TIGR01470">
    <property type="entry name" value="cysG_Nterm"/>
    <property type="match status" value="1"/>
</dbReference>
<comment type="caution">
    <text evidence="9">The sequence shown here is derived from an EMBL/GenBank/DDBJ whole genome shotgun (WGS) entry which is preliminary data.</text>
</comment>
<dbReference type="OMA" id="TQIWKLC"/>
<dbReference type="InterPro" id="IPR028281">
    <property type="entry name" value="Sirohaem_synthase_central"/>
</dbReference>
<dbReference type="Gene3D" id="3.30.160.110">
    <property type="entry name" value="Siroheme synthase, domain 2"/>
    <property type="match status" value="1"/>
</dbReference>
<dbReference type="AlphaFoldDB" id="A0A084GEF4"/>
<dbReference type="PANTHER" id="PTHR35330">
    <property type="entry name" value="SIROHEME BIOSYNTHESIS PROTEIN MET8"/>
    <property type="match status" value="1"/>
</dbReference>
<evidence type="ECO:0000259" key="7">
    <source>
        <dbReference type="Pfam" id="PF14823"/>
    </source>
</evidence>
<keyword evidence="5" id="KW-0627">Porphyrin biosynthesis</keyword>
<gene>
    <name evidence="9" type="ORF">SAPIO_CDS1496</name>
</gene>
<dbReference type="GeneID" id="27720568"/>
<evidence type="ECO:0000256" key="6">
    <source>
        <dbReference type="ARBA" id="ARBA00047561"/>
    </source>
</evidence>
<dbReference type="OrthoDB" id="1721126at2759"/>
<dbReference type="SUPFAM" id="SSF51735">
    <property type="entry name" value="NAD(P)-binding Rossmann-fold domains"/>
    <property type="match status" value="1"/>
</dbReference>
<dbReference type="PANTHER" id="PTHR35330:SF1">
    <property type="entry name" value="SIROHEME BIOSYNTHESIS PROTEIN MET8"/>
    <property type="match status" value="1"/>
</dbReference>
<organism evidence="9 10">
    <name type="scientific">Pseudallescheria apiosperma</name>
    <name type="common">Scedosporium apiospermum</name>
    <dbReference type="NCBI Taxonomy" id="563466"/>
    <lineage>
        <taxon>Eukaryota</taxon>
        <taxon>Fungi</taxon>
        <taxon>Dikarya</taxon>
        <taxon>Ascomycota</taxon>
        <taxon>Pezizomycotina</taxon>
        <taxon>Sordariomycetes</taxon>
        <taxon>Hypocreomycetidae</taxon>
        <taxon>Microascales</taxon>
        <taxon>Microascaceae</taxon>
        <taxon>Scedosporium</taxon>
    </lineage>
</organism>
<feature type="domain" description="Siroheme biosynthesis protein Met8 C-terminal" evidence="7">
    <location>
        <begin position="163"/>
        <end position="230"/>
    </location>
</feature>
<comment type="pathway">
    <text evidence="1">Porphyrin-containing compound metabolism; siroheme biosynthesis; sirohydrochlorin from precorrin-2: step 1/1.</text>
</comment>
<dbReference type="SUPFAM" id="SSF75615">
    <property type="entry name" value="Siroheme synthase middle domains-like"/>
    <property type="match status" value="1"/>
</dbReference>
<comment type="catalytic activity">
    <reaction evidence="6">
        <text>precorrin-2 + NAD(+) = sirohydrochlorin + NADH + 2 H(+)</text>
        <dbReference type="Rhea" id="RHEA:15613"/>
        <dbReference type="ChEBI" id="CHEBI:15378"/>
        <dbReference type="ChEBI" id="CHEBI:57540"/>
        <dbReference type="ChEBI" id="CHEBI:57945"/>
        <dbReference type="ChEBI" id="CHEBI:58351"/>
        <dbReference type="ChEBI" id="CHEBI:58827"/>
        <dbReference type="EC" id="1.3.1.76"/>
    </reaction>
</comment>